<dbReference type="Gene3D" id="3.30.559.10">
    <property type="entry name" value="Chloramphenicol acetyltransferase-like domain"/>
    <property type="match status" value="1"/>
</dbReference>
<evidence type="ECO:0000256" key="4">
    <source>
        <dbReference type="ARBA" id="ARBA00022823"/>
    </source>
</evidence>
<dbReference type="Pfam" id="PF00198">
    <property type="entry name" value="2-oxoacid_dh"/>
    <property type="match status" value="1"/>
</dbReference>
<dbReference type="GO" id="GO:0031405">
    <property type="term" value="F:lipoic acid binding"/>
    <property type="evidence" value="ECO:0007669"/>
    <property type="project" value="TreeGrafter"/>
</dbReference>
<dbReference type="GO" id="GO:0005737">
    <property type="term" value="C:cytoplasm"/>
    <property type="evidence" value="ECO:0007669"/>
    <property type="project" value="TreeGrafter"/>
</dbReference>
<dbReference type="RefSeq" id="WP_174701176.1">
    <property type="nucleotide sequence ID" value="NZ_JABURA010000001.1"/>
</dbReference>
<dbReference type="SUPFAM" id="SSF51230">
    <property type="entry name" value="Single hybrid motif"/>
    <property type="match status" value="1"/>
</dbReference>
<dbReference type="PANTHER" id="PTHR43178">
    <property type="entry name" value="DIHYDROLIPOAMIDE ACETYLTRANSFERASE COMPONENT OF PYRUVATE DEHYDROGENASE COMPLEX"/>
    <property type="match status" value="1"/>
</dbReference>
<feature type="domain" description="Peripheral subunit-binding (PSBD)" evidence="8">
    <location>
        <begin position="149"/>
        <end position="186"/>
    </location>
</feature>
<evidence type="ECO:0000256" key="3">
    <source>
        <dbReference type="ARBA" id="ARBA00022679"/>
    </source>
</evidence>
<dbReference type="InterPro" id="IPR000089">
    <property type="entry name" value="Biotin_lipoyl"/>
</dbReference>
<accession>A0A8J8GKA6</accession>
<sequence length="569" mass="60662">MVREFELPDVGEGVAEGELVSWLVEKGDAVSEDQPVAEVETDKALVEVPAPVNGTVRELHVDEGEVVPVGTVIISFDVEGEAPRASEEESEATTDEEQERAGEPQGVDAPEEATAAGNEGGAEADEIAGSPEAIGADAEETATPQDRVFAPPRVRRTAREEGIDLSRLEGSGPGGRITAADVQAAASTGPMDGGTRTQQPAETAAESDATTGDSSETGGVAVETEGQPEPGTEAGTESGAASTSEPTTPPSGLESADREKTLAAPATRRIAREKGVDIDAVPTDEQREGEAFVTPEAVREYAEAQQRAQEADREAVEAGEPVGTKGTDFAEGERERREPFRGVRKRIAEAMVESKYSAPHVTHHDEVDVTELVEAREELKPRAEERGIRLTYMPFIMKAVVAALQEYPEMNAVIDEESDEIVYRDYYNVGVATATDVGLMVPVVENADEKGLLQLSSEMNELVQKARERSISPGELRGSTFTITNVGAIGGEYATPIINYPEAGILAIGAIKRKPRVMTDENGAESIEPRSVLTLSLSFDHRLIDGAIAAQFTNAVMEYLENPSLLLLE</sequence>
<protein>
    <submittedName>
        <fullName evidence="9">2-oxo acid dehydrogenase subunit E2</fullName>
    </submittedName>
</protein>
<feature type="compositionally biased region" description="Acidic residues" evidence="6">
    <location>
        <begin position="88"/>
        <end position="98"/>
    </location>
</feature>
<dbReference type="Gene3D" id="4.10.320.10">
    <property type="entry name" value="E3-binding domain"/>
    <property type="match status" value="2"/>
</dbReference>
<feature type="domain" description="Lipoyl-binding" evidence="7">
    <location>
        <begin position="2"/>
        <end position="77"/>
    </location>
</feature>
<comment type="similarity">
    <text evidence="2">Belongs to the 2-oxoacid dehydrogenase family.</text>
</comment>
<dbReference type="PROSITE" id="PS51826">
    <property type="entry name" value="PSBD"/>
    <property type="match status" value="1"/>
</dbReference>
<dbReference type="Pfam" id="PF02817">
    <property type="entry name" value="E3_binding"/>
    <property type="match status" value="1"/>
</dbReference>
<dbReference type="EMBL" id="JABURA010000001">
    <property type="protein sequence ID" value="NUB89904.1"/>
    <property type="molecule type" value="Genomic_DNA"/>
</dbReference>
<gene>
    <name evidence="9" type="ORF">HT576_02505</name>
</gene>
<dbReference type="CDD" id="cd06849">
    <property type="entry name" value="lipoyl_domain"/>
    <property type="match status" value="1"/>
</dbReference>
<dbReference type="PROSITE" id="PS50968">
    <property type="entry name" value="BIOTINYL_LIPOYL"/>
    <property type="match status" value="1"/>
</dbReference>
<dbReference type="InterPro" id="IPR004167">
    <property type="entry name" value="PSBD"/>
</dbReference>
<dbReference type="FunFam" id="3.30.559.10:FF:000007">
    <property type="entry name" value="Dihydrolipoamide acetyltransferase component of pyruvate dehydrogenase complex"/>
    <property type="match status" value="1"/>
</dbReference>
<evidence type="ECO:0000259" key="8">
    <source>
        <dbReference type="PROSITE" id="PS51826"/>
    </source>
</evidence>
<feature type="compositionally biased region" description="Basic and acidic residues" evidence="6">
    <location>
        <begin position="157"/>
        <end position="167"/>
    </location>
</feature>
<evidence type="ECO:0000259" key="7">
    <source>
        <dbReference type="PROSITE" id="PS50968"/>
    </source>
</evidence>
<dbReference type="InterPro" id="IPR023213">
    <property type="entry name" value="CAT-like_dom_sf"/>
</dbReference>
<dbReference type="Gene3D" id="2.40.50.100">
    <property type="match status" value="1"/>
</dbReference>
<dbReference type="InterPro" id="IPR050743">
    <property type="entry name" value="2-oxoacid_DH_E2_comp"/>
</dbReference>
<evidence type="ECO:0000256" key="6">
    <source>
        <dbReference type="SAM" id="MobiDB-lite"/>
    </source>
</evidence>
<dbReference type="PANTHER" id="PTHR43178:SF5">
    <property type="entry name" value="LIPOAMIDE ACYLTRANSFERASE COMPONENT OF BRANCHED-CHAIN ALPHA-KETO ACID DEHYDROGENASE COMPLEX, MITOCHONDRIAL"/>
    <property type="match status" value="1"/>
</dbReference>
<dbReference type="SUPFAM" id="SSF52777">
    <property type="entry name" value="CoA-dependent acyltransferases"/>
    <property type="match status" value="1"/>
</dbReference>
<comment type="cofactor">
    <cofactor evidence="1">
        <name>(R)-lipoate</name>
        <dbReference type="ChEBI" id="CHEBI:83088"/>
    </cofactor>
</comment>
<dbReference type="GO" id="GO:0016407">
    <property type="term" value="F:acetyltransferase activity"/>
    <property type="evidence" value="ECO:0007669"/>
    <property type="project" value="TreeGrafter"/>
</dbReference>
<keyword evidence="5" id="KW-0012">Acyltransferase</keyword>
<name>A0A8J8GKA6_9EURY</name>
<evidence type="ECO:0000256" key="5">
    <source>
        <dbReference type="ARBA" id="ARBA00023315"/>
    </source>
</evidence>
<dbReference type="Pfam" id="PF00364">
    <property type="entry name" value="Biotin_lipoyl"/>
    <property type="match status" value="1"/>
</dbReference>
<evidence type="ECO:0000313" key="9">
    <source>
        <dbReference type="EMBL" id="NUB89904.1"/>
    </source>
</evidence>
<evidence type="ECO:0000313" key="10">
    <source>
        <dbReference type="Proteomes" id="UP000728647"/>
    </source>
</evidence>
<evidence type="ECO:0000256" key="2">
    <source>
        <dbReference type="ARBA" id="ARBA00007317"/>
    </source>
</evidence>
<dbReference type="OrthoDB" id="56234at2157"/>
<proteinExistence type="inferred from homology"/>
<keyword evidence="4" id="KW-0450">Lipoyl</keyword>
<evidence type="ECO:0000256" key="1">
    <source>
        <dbReference type="ARBA" id="ARBA00001938"/>
    </source>
</evidence>
<feature type="compositionally biased region" description="Polar residues" evidence="6">
    <location>
        <begin position="208"/>
        <end position="217"/>
    </location>
</feature>
<dbReference type="SUPFAM" id="SSF47005">
    <property type="entry name" value="Peripheral subunit-binding domain of 2-oxo acid dehydrogenase complex"/>
    <property type="match status" value="1"/>
</dbReference>
<dbReference type="InterPro" id="IPR036625">
    <property type="entry name" value="E3-bd_dom_sf"/>
</dbReference>
<comment type="caution">
    <text evidence="9">The sequence shown here is derived from an EMBL/GenBank/DDBJ whole genome shotgun (WGS) entry which is preliminary data.</text>
</comment>
<dbReference type="Proteomes" id="UP000728647">
    <property type="component" value="Unassembled WGS sequence"/>
</dbReference>
<keyword evidence="3" id="KW-0808">Transferase</keyword>
<dbReference type="InterPro" id="IPR011053">
    <property type="entry name" value="Single_hybrid_motif"/>
</dbReference>
<feature type="region of interest" description="Disordered" evidence="6">
    <location>
        <begin position="78"/>
        <end position="339"/>
    </location>
</feature>
<dbReference type="AlphaFoldDB" id="A0A8J8GKA6"/>
<organism evidence="9 10">
    <name type="scientific">Haloterrigena gelatinilytica</name>
    <dbReference type="NCBI Taxonomy" id="2741724"/>
    <lineage>
        <taxon>Archaea</taxon>
        <taxon>Methanobacteriati</taxon>
        <taxon>Methanobacteriota</taxon>
        <taxon>Stenosarchaea group</taxon>
        <taxon>Halobacteria</taxon>
        <taxon>Halobacteriales</taxon>
        <taxon>Natrialbaceae</taxon>
        <taxon>Haloterrigena</taxon>
    </lineage>
</organism>
<dbReference type="InterPro" id="IPR001078">
    <property type="entry name" value="2-oxoacid_DH_actylTfrase"/>
</dbReference>
<reference evidence="9" key="1">
    <citation type="submission" date="2020-06" db="EMBL/GenBank/DDBJ databases">
        <title>Haloterrigena sp. nov., an extremely halophilic archaeon isolated from a saline sediment.</title>
        <authorList>
            <person name="Liu B.-B."/>
        </authorList>
    </citation>
    <scope>NUCLEOTIDE SEQUENCE</scope>
    <source>
        <strain evidence="9">SYSU A121-1</strain>
    </source>
</reference>